<dbReference type="InterPro" id="IPR050833">
    <property type="entry name" value="Poly_Biosynth_Transport"/>
</dbReference>
<dbReference type="AlphaFoldDB" id="A0A0G0WXK5"/>
<feature type="transmembrane region" description="Helical" evidence="6">
    <location>
        <begin position="335"/>
        <end position="359"/>
    </location>
</feature>
<evidence type="ECO:0000256" key="5">
    <source>
        <dbReference type="ARBA" id="ARBA00023136"/>
    </source>
</evidence>
<keyword evidence="4 6" id="KW-1133">Transmembrane helix</keyword>
<protein>
    <submittedName>
        <fullName evidence="7">Polysaccharide biosynthesis protein</fullName>
    </submittedName>
</protein>
<evidence type="ECO:0000256" key="4">
    <source>
        <dbReference type="ARBA" id="ARBA00022989"/>
    </source>
</evidence>
<keyword evidence="2" id="KW-1003">Cell membrane</keyword>
<feature type="transmembrane region" description="Helical" evidence="6">
    <location>
        <begin position="223"/>
        <end position="242"/>
    </location>
</feature>
<sequence length="488" mass="54545">MINRLKELLFQNKGARQTVAKNVFWLSISQIGSRFIRAIIIIYAARILGAAEYGIFSYILGLAGFFTIFSNVGVDTILTREASHQKESAPKYFANAFWIKIFFLSITAVAIIFFAPYFSNIKGAETLLPLIAVLIFFDNIRELCVAYFRAQEKMEYEALVTTFTNISITVFGFLILAKFKTSQAVTIMYISGAGAGMFLAAYIIRREFKKVFRNFSTKLIKEILNASWAVSLYGIAASFMLNTDVVMLGWFRSANEIGFYSAGQRIILILYTLPTIFASSTFPLLARLIKNSSHAQIRILTEKILLLIFLMAIPLCVGGAILGKSIMYSLYGGDYVAGAIAFQILSLAIIFVFPTIALGNLILGFNQQKKMTIYVMVASLSNIVFNAALIPFYGIAGAAIATVFAQGLYNWLMWRFSKKLTPFYVISQLKKIAVASLFMGIFAFTLQQIGINVFLIIAASVMLYFSLLYLFKEPAMEDVKIFIKALKK</sequence>
<feature type="transmembrane region" description="Helical" evidence="6">
    <location>
        <begin position="183"/>
        <end position="203"/>
    </location>
</feature>
<comment type="subcellular location">
    <subcellularLocation>
        <location evidence="1">Cell membrane</location>
        <topology evidence="1">Multi-pass membrane protein</topology>
    </subcellularLocation>
</comment>
<reference evidence="7 8" key="1">
    <citation type="journal article" date="2015" name="Nature">
        <title>rRNA introns, odd ribosomes, and small enigmatic genomes across a large radiation of phyla.</title>
        <authorList>
            <person name="Brown C.T."/>
            <person name="Hug L.A."/>
            <person name="Thomas B.C."/>
            <person name="Sharon I."/>
            <person name="Castelle C.J."/>
            <person name="Singh A."/>
            <person name="Wilkins M.J."/>
            <person name="Williams K.H."/>
            <person name="Banfield J.F."/>
        </authorList>
    </citation>
    <scope>NUCLEOTIDE SEQUENCE [LARGE SCALE GENOMIC DNA]</scope>
</reference>
<evidence type="ECO:0000256" key="6">
    <source>
        <dbReference type="SAM" id="Phobius"/>
    </source>
</evidence>
<dbReference type="CDD" id="cd13128">
    <property type="entry name" value="MATE_Wzx_like"/>
    <property type="match status" value="1"/>
</dbReference>
<feature type="transmembrane region" description="Helical" evidence="6">
    <location>
        <begin position="55"/>
        <end position="74"/>
    </location>
</feature>
<dbReference type="InterPro" id="IPR002797">
    <property type="entry name" value="Polysacc_synth"/>
</dbReference>
<feature type="transmembrane region" description="Helical" evidence="6">
    <location>
        <begin position="449"/>
        <end position="471"/>
    </location>
</feature>
<organism evidence="7 8">
    <name type="scientific">Candidatus Wolfebacteria bacterium GW2011_GWB1_41_12</name>
    <dbReference type="NCBI Taxonomy" id="1619006"/>
    <lineage>
        <taxon>Bacteria</taxon>
        <taxon>Candidatus Wolfeibacteriota</taxon>
    </lineage>
</organism>
<evidence type="ECO:0000256" key="1">
    <source>
        <dbReference type="ARBA" id="ARBA00004651"/>
    </source>
</evidence>
<feature type="transmembrane region" description="Helical" evidence="6">
    <location>
        <begin position="262"/>
        <end position="284"/>
    </location>
</feature>
<evidence type="ECO:0000256" key="2">
    <source>
        <dbReference type="ARBA" id="ARBA00022475"/>
    </source>
</evidence>
<evidence type="ECO:0000256" key="3">
    <source>
        <dbReference type="ARBA" id="ARBA00022692"/>
    </source>
</evidence>
<feature type="transmembrane region" description="Helical" evidence="6">
    <location>
        <begin position="23"/>
        <end position="43"/>
    </location>
</feature>
<proteinExistence type="predicted"/>
<feature type="transmembrane region" description="Helical" evidence="6">
    <location>
        <begin position="304"/>
        <end position="323"/>
    </location>
</feature>
<comment type="caution">
    <text evidence="7">The sequence shown here is derived from an EMBL/GenBank/DDBJ whole genome shotgun (WGS) entry which is preliminary data.</text>
</comment>
<feature type="transmembrane region" description="Helical" evidence="6">
    <location>
        <begin position="158"/>
        <end position="177"/>
    </location>
</feature>
<dbReference type="Proteomes" id="UP000033918">
    <property type="component" value="Unassembled WGS sequence"/>
</dbReference>
<name>A0A0G0WXK5_9BACT</name>
<dbReference type="EMBL" id="LCAK01000001">
    <property type="protein sequence ID" value="KKR89135.1"/>
    <property type="molecule type" value="Genomic_DNA"/>
</dbReference>
<dbReference type="PANTHER" id="PTHR30250:SF11">
    <property type="entry name" value="O-ANTIGEN TRANSPORTER-RELATED"/>
    <property type="match status" value="1"/>
</dbReference>
<evidence type="ECO:0000313" key="8">
    <source>
        <dbReference type="Proteomes" id="UP000033918"/>
    </source>
</evidence>
<dbReference type="GO" id="GO:0005886">
    <property type="term" value="C:plasma membrane"/>
    <property type="evidence" value="ECO:0007669"/>
    <property type="project" value="UniProtKB-SubCell"/>
</dbReference>
<dbReference type="Pfam" id="PF01943">
    <property type="entry name" value="Polysacc_synt"/>
    <property type="match status" value="1"/>
</dbReference>
<feature type="transmembrane region" description="Helical" evidence="6">
    <location>
        <begin position="95"/>
        <end position="115"/>
    </location>
</feature>
<feature type="transmembrane region" description="Helical" evidence="6">
    <location>
        <begin position="424"/>
        <end position="443"/>
    </location>
</feature>
<keyword evidence="5 6" id="KW-0472">Membrane</keyword>
<gene>
    <name evidence="7" type="ORF">UU38_C0001G0037</name>
</gene>
<dbReference type="PANTHER" id="PTHR30250">
    <property type="entry name" value="PST FAMILY PREDICTED COLANIC ACID TRANSPORTER"/>
    <property type="match status" value="1"/>
</dbReference>
<keyword evidence="3 6" id="KW-0812">Transmembrane</keyword>
<evidence type="ECO:0000313" key="7">
    <source>
        <dbReference type="EMBL" id="KKR89135.1"/>
    </source>
</evidence>
<accession>A0A0G0WXK5</accession>
<feature type="transmembrane region" description="Helical" evidence="6">
    <location>
        <begin position="127"/>
        <end position="146"/>
    </location>
</feature>